<accession>A0A4R7ZCV1</accession>
<evidence type="ECO:0000313" key="3">
    <source>
        <dbReference type="Proteomes" id="UP000294743"/>
    </source>
</evidence>
<keyword evidence="3" id="KW-1185">Reference proteome</keyword>
<dbReference type="Proteomes" id="UP000294743">
    <property type="component" value="Unassembled WGS sequence"/>
</dbReference>
<name>A0A4R7ZCV1_9FIRM</name>
<dbReference type="Pfam" id="PF20091">
    <property type="entry name" value="Abhydrolase_10"/>
    <property type="match status" value="1"/>
</dbReference>
<gene>
    <name evidence="2" type="ORF">EDD63_1426</name>
</gene>
<proteinExistence type="predicted"/>
<organism evidence="2 3">
    <name type="scientific">Breznakia blatticola</name>
    <dbReference type="NCBI Taxonomy" id="1754012"/>
    <lineage>
        <taxon>Bacteria</taxon>
        <taxon>Bacillati</taxon>
        <taxon>Bacillota</taxon>
        <taxon>Erysipelotrichia</taxon>
        <taxon>Erysipelotrichales</taxon>
        <taxon>Erysipelotrichaceae</taxon>
        <taxon>Breznakia</taxon>
    </lineage>
</organism>
<dbReference type="InterPro" id="IPR045394">
    <property type="entry name" value="Abhydrolase_dom"/>
</dbReference>
<comment type="caution">
    <text evidence="2">The sequence shown here is derived from an EMBL/GenBank/DDBJ whole genome shotgun (WGS) entry which is preliminary data.</text>
</comment>
<dbReference type="OrthoDB" id="1971292at2"/>
<evidence type="ECO:0000313" key="2">
    <source>
        <dbReference type="EMBL" id="TDW13231.1"/>
    </source>
</evidence>
<dbReference type="RefSeq" id="WP_134170837.1">
    <property type="nucleotide sequence ID" value="NZ_SODD01000042.1"/>
</dbReference>
<dbReference type="EMBL" id="SODD01000042">
    <property type="protein sequence ID" value="TDW13231.1"/>
    <property type="molecule type" value="Genomic_DNA"/>
</dbReference>
<evidence type="ECO:0000259" key="1">
    <source>
        <dbReference type="Pfam" id="PF20091"/>
    </source>
</evidence>
<reference evidence="2 3" key="1">
    <citation type="submission" date="2019-03" db="EMBL/GenBank/DDBJ databases">
        <title>Genomic Encyclopedia of Type Strains, Phase IV (KMG-IV): sequencing the most valuable type-strain genomes for metagenomic binning, comparative biology and taxonomic classification.</title>
        <authorList>
            <person name="Goeker M."/>
        </authorList>
    </citation>
    <scope>NUCLEOTIDE SEQUENCE [LARGE SCALE GENOMIC DNA]</scope>
    <source>
        <strain evidence="2 3">DSM 28867</strain>
    </source>
</reference>
<sequence>MIKQIKEIPITNDSYPFASASRYLDLDAYGYVEKEYYIDGLANVYESIGNTGEVRVAYENVAYRNRIIVRAPKEVTKASGNVVIEIINPTSFMEIDRMWILTHEKFMRDGDIYVGITSKPNTIAKMVAFDKKRYESLQWPNPREDVELPFTNEQLLASGLLPDVNIEYEPGLFWDMLSNLAWMLRSDDVQNPIATYPHTYVYLTGWSKSACYVFRYVNSFAYRKEVAKDSQVFDGYLAGGGVRSMVVPVNQYESLYAYDYRLKRVEKVKQPFISIQTESENGWFDAFRTKRQDSDHPNFLYREYEIAGASHDTMFSYVDYYKQDEDLKRIDMLPKYDAKHAYGNNYPSQFAFAAGFKNLFRWVREGVGPASCMHIAMDEQGNNRKDAFGNSIGGLRTCLLDYPTGQYGIASTIEKGKSFLDATATTNPLFGYEQPFPASMLEVLYQDAKQYTALCKEHTKEQVSKGFICKEDEEALINFAVNLAIERGLPICKK</sequence>
<dbReference type="AlphaFoldDB" id="A0A4R7ZCV1"/>
<feature type="domain" description="Alpha/beta hydrolase" evidence="1">
    <location>
        <begin position="7"/>
        <end position="477"/>
    </location>
</feature>
<protein>
    <recommendedName>
        <fullName evidence="1">Alpha/beta hydrolase domain-containing protein</fullName>
    </recommendedName>
</protein>